<organism evidence="3 4">
    <name type="scientific">Cyanobacterium stanieri (strain ATCC 29140 / PCC 7202)</name>
    <dbReference type="NCBI Taxonomy" id="292563"/>
    <lineage>
        <taxon>Bacteria</taxon>
        <taxon>Bacillati</taxon>
        <taxon>Cyanobacteriota</taxon>
        <taxon>Cyanophyceae</taxon>
        <taxon>Oscillatoriophycideae</taxon>
        <taxon>Chroococcales</taxon>
        <taxon>Geminocystaceae</taxon>
        <taxon>Cyanobacterium</taxon>
    </lineage>
</organism>
<dbReference type="PANTHER" id="PTHR12526">
    <property type="entry name" value="GLYCOSYLTRANSFERASE"/>
    <property type="match status" value="1"/>
</dbReference>
<dbReference type="CDD" id="cd03825">
    <property type="entry name" value="GT4_WcaC-like"/>
    <property type="match status" value="1"/>
</dbReference>
<dbReference type="InterPro" id="IPR028098">
    <property type="entry name" value="Glyco_trans_4-like_N"/>
</dbReference>
<dbReference type="SUPFAM" id="SSF53756">
    <property type="entry name" value="UDP-Glycosyltransferase/glycogen phosphorylase"/>
    <property type="match status" value="1"/>
</dbReference>
<dbReference type="BioCyc" id="CSTA292563:G1353-722-MONOMER"/>
<dbReference type="GO" id="GO:0016757">
    <property type="term" value="F:glycosyltransferase activity"/>
    <property type="evidence" value="ECO:0007669"/>
    <property type="project" value="InterPro"/>
</dbReference>
<dbReference type="STRING" id="292563.Cyast_0716"/>
<dbReference type="Gene3D" id="3.40.50.2000">
    <property type="entry name" value="Glycogen Phosphorylase B"/>
    <property type="match status" value="2"/>
</dbReference>
<sequence>MKVLQINQSDLSGGAAIASYRLHQGLLEANIDSKLLVGNVQKEDKLVQKVPRQGKIDTQLYRITSRLGLNYIHLLSTYNILKHPFYKEADILNFHNLHTGYFNYLAVSALTKNKPAVYTLHDMWSFTGHCAYSYDCNKWQTGCGKCPYPDTYPKIKRDNTKLEWKLKKWVYENSNLTIVTPSSWLAQKAKKSMLNRFTIQCIPNGINTKTYQPLEKEKCRQILGIPQGRKVLMFAAQSLAETRKGGDLLKSALLQLPTALKKEIILLIMGSGGGNFSKNLDIETLSLGYLNDDYLKSQAYSASDLFLFPTRADNLPLVLQESMACGTPMVSFDIGGVSDLVRPNITGYLAPPEQAEDFARGIIELLEDDNLREKMGKNCREIALNEYSLELQAQRYSNLYQQLLK</sequence>
<proteinExistence type="predicted"/>
<feature type="domain" description="Glycosyl transferase family 1" evidence="1">
    <location>
        <begin position="216"/>
        <end position="381"/>
    </location>
</feature>
<evidence type="ECO:0000259" key="1">
    <source>
        <dbReference type="Pfam" id="PF00534"/>
    </source>
</evidence>
<evidence type="ECO:0000313" key="3">
    <source>
        <dbReference type="EMBL" id="AFZ46690.1"/>
    </source>
</evidence>
<evidence type="ECO:0000313" key="4">
    <source>
        <dbReference type="Proteomes" id="UP000010483"/>
    </source>
</evidence>
<dbReference type="Proteomes" id="UP000010483">
    <property type="component" value="Chromosome"/>
</dbReference>
<feature type="domain" description="Glycosyltransferase subfamily 4-like N-terminal" evidence="2">
    <location>
        <begin position="13"/>
        <end position="209"/>
    </location>
</feature>
<dbReference type="EMBL" id="CP003940">
    <property type="protein sequence ID" value="AFZ46690.1"/>
    <property type="molecule type" value="Genomic_DNA"/>
</dbReference>
<keyword evidence="4" id="KW-1185">Reference proteome</keyword>
<name>K9YJY3_CYASC</name>
<dbReference type="eggNOG" id="COG0438">
    <property type="taxonomic scope" value="Bacteria"/>
</dbReference>
<reference evidence="4" key="1">
    <citation type="journal article" date="2013" name="Proc. Natl. Acad. Sci. U.S.A.">
        <title>Improving the coverage of the cyanobacterial phylum using diversity-driven genome sequencing.</title>
        <authorList>
            <person name="Shih P.M."/>
            <person name="Wu D."/>
            <person name="Latifi A."/>
            <person name="Axen S.D."/>
            <person name="Fewer D.P."/>
            <person name="Talla E."/>
            <person name="Calteau A."/>
            <person name="Cai F."/>
            <person name="Tandeau de Marsac N."/>
            <person name="Rippka R."/>
            <person name="Herdman M."/>
            <person name="Sivonen K."/>
            <person name="Coursin T."/>
            <person name="Laurent T."/>
            <person name="Goodwin L."/>
            <person name="Nolan M."/>
            <person name="Davenport K.W."/>
            <person name="Han C.S."/>
            <person name="Rubin E.M."/>
            <person name="Eisen J.A."/>
            <person name="Woyke T."/>
            <person name="Gugger M."/>
            <person name="Kerfeld C.A."/>
        </authorList>
    </citation>
    <scope>NUCLEOTIDE SEQUENCE [LARGE SCALE GENOMIC DNA]</scope>
    <source>
        <strain evidence="4">ATCC 29140 / PCC 7202</strain>
    </source>
</reference>
<dbReference type="Pfam" id="PF00534">
    <property type="entry name" value="Glycos_transf_1"/>
    <property type="match status" value="1"/>
</dbReference>
<dbReference type="PATRIC" id="fig|292563.3.peg.749"/>
<accession>K9YJY3</accession>
<dbReference type="KEGG" id="csn:Cyast_0716"/>
<evidence type="ECO:0000259" key="2">
    <source>
        <dbReference type="Pfam" id="PF13439"/>
    </source>
</evidence>
<dbReference type="Pfam" id="PF13439">
    <property type="entry name" value="Glyco_transf_4"/>
    <property type="match status" value="1"/>
</dbReference>
<dbReference type="HOGENOM" id="CLU_009583_28_3_3"/>
<dbReference type="AlphaFoldDB" id="K9YJY3"/>
<protein>
    <submittedName>
        <fullName evidence="3">Glycosyl transferase group 1</fullName>
    </submittedName>
</protein>
<dbReference type="InterPro" id="IPR001296">
    <property type="entry name" value="Glyco_trans_1"/>
</dbReference>
<gene>
    <name evidence="3" type="ordered locus">Cyast_0716</name>
</gene>
<keyword evidence="3" id="KW-0808">Transferase</keyword>